<name>A0A8J5JY09_HOMAM</name>
<comment type="caution">
    <text evidence="1">The sequence shown here is derived from an EMBL/GenBank/DDBJ whole genome shotgun (WGS) entry which is preliminary data.</text>
</comment>
<evidence type="ECO:0000313" key="2">
    <source>
        <dbReference type="Proteomes" id="UP000747542"/>
    </source>
</evidence>
<evidence type="ECO:0000313" key="1">
    <source>
        <dbReference type="EMBL" id="KAG7165942.1"/>
    </source>
</evidence>
<dbReference type="EMBL" id="JAHLQT010023139">
    <property type="protein sequence ID" value="KAG7165942.1"/>
    <property type="molecule type" value="Genomic_DNA"/>
</dbReference>
<dbReference type="AlphaFoldDB" id="A0A8J5JY09"/>
<reference evidence="1" key="1">
    <citation type="journal article" date="2021" name="Sci. Adv.">
        <title>The American lobster genome reveals insights on longevity, neural, and immune adaptations.</title>
        <authorList>
            <person name="Polinski J.M."/>
            <person name="Zimin A.V."/>
            <person name="Clark K.F."/>
            <person name="Kohn A.B."/>
            <person name="Sadowski N."/>
            <person name="Timp W."/>
            <person name="Ptitsyn A."/>
            <person name="Khanna P."/>
            <person name="Romanova D.Y."/>
            <person name="Williams P."/>
            <person name="Greenwood S.J."/>
            <person name="Moroz L.L."/>
            <person name="Walt D.R."/>
            <person name="Bodnar A.G."/>
        </authorList>
    </citation>
    <scope>NUCLEOTIDE SEQUENCE</scope>
    <source>
        <strain evidence="1">GMGI-L3</strain>
    </source>
</reference>
<protein>
    <submittedName>
        <fullName evidence="1">Uncharacterized protein</fullName>
    </submittedName>
</protein>
<dbReference type="Proteomes" id="UP000747542">
    <property type="component" value="Unassembled WGS sequence"/>
</dbReference>
<gene>
    <name evidence="1" type="ORF">Hamer_G011857</name>
</gene>
<sequence length="99" mass="10881">MTNTIKLLEKLMWPRNECKRTGAGQAGRPWTAEMEGATSGLRVAHLAGLTKFSHYHFAIFQENEAVVSILIISGTPCLAHRLASLTDIHGINLIHSTDL</sequence>
<accession>A0A8J5JY09</accession>
<keyword evidence="2" id="KW-1185">Reference proteome</keyword>
<organism evidence="1 2">
    <name type="scientific">Homarus americanus</name>
    <name type="common">American lobster</name>
    <dbReference type="NCBI Taxonomy" id="6706"/>
    <lineage>
        <taxon>Eukaryota</taxon>
        <taxon>Metazoa</taxon>
        <taxon>Ecdysozoa</taxon>
        <taxon>Arthropoda</taxon>
        <taxon>Crustacea</taxon>
        <taxon>Multicrustacea</taxon>
        <taxon>Malacostraca</taxon>
        <taxon>Eumalacostraca</taxon>
        <taxon>Eucarida</taxon>
        <taxon>Decapoda</taxon>
        <taxon>Pleocyemata</taxon>
        <taxon>Astacidea</taxon>
        <taxon>Nephropoidea</taxon>
        <taxon>Nephropidae</taxon>
        <taxon>Homarus</taxon>
    </lineage>
</organism>
<proteinExistence type="predicted"/>